<gene>
    <name evidence="3" type="ORF">BDY21DRAFT_316398</name>
</gene>
<feature type="domain" description="PhoD-like phosphatase" evidence="2">
    <location>
        <begin position="458"/>
        <end position="619"/>
    </location>
</feature>
<dbReference type="Proteomes" id="UP000799766">
    <property type="component" value="Unassembled WGS sequence"/>
</dbReference>
<dbReference type="GO" id="GO:0016020">
    <property type="term" value="C:membrane"/>
    <property type="evidence" value="ECO:0007669"/>
    <property type="project" value="TreeGrafter"/>
</dbReference>
<feature type="compositionally biased region" description="Gly residues" evidence="1">
    <location>
        <begin position="35"/>
        <end position="53"/>
    </location>
</feature>
<feature type="compositionally biased region" description="Low complexity" evidence="1">
    <location>
        <begin position="111"/>
        <end position="130"/>
    </location>
</feature>
<name>A0A6A6P7D5_9PEZI</name>
<evidence type="ECO:0000259" key="2">
    <source>
        <dbReference type="Pfam" id="PF19050"/>
    </source>
</evidence>
<feature type="region of interest" description="Disordered" evidence="1">
    <location>
        <begin position="110"/>
        <end position="139"/>
    </location>
</feature>
<feature type="region of interest" description="Disordered" evidence="1">
    <location>
        <begin position="617"/>
        <end position="747"/>
    </location>
</feature>
<organism evidence="3 4">
    <name type="scientific">Lineolata rhizophorae</name>
    <dbReference type="NCBI Taxonomy" id="578093"/>
    <lineage>
        <taxon>Eukaryota</taxon>
        <taxon>Fungi</taxon>
        <taxon>Dikarya</taxon>
        <taxon>Ascomycota</taxon>
        <taxon>Pezizomycotina</taxon>
        <taxon>Dothideomycetes</taxon>
        <taxon>Dothideomycetes incertae sedis</taxon>
        <taxon>Lineolatales</taxon>
        <taxon>Lineolataceae</taxon>
        <taxon>Lineolata</taxon>
    </lineage>
</organism>
<dbReference type="AlphaFoldDB" id="A0A6A6P7D5"/>
<proteinExistence type="predicted"/>
<protein>
    <recommendedName>
        <fullName evidence="2">PhoD-like phosphatase domain-containing protein</fullName>
    </recommendedName>
</protein>
<accession>A0A6A6P7D5</accession>
<dbReference type="InterPro" id="IPR038607">
    <property type="entry name" value="PhoD-like_sf"/>
</dbReference>
<feature type="region of interest" description="Disordered" evidence="1">
    <location>
        <begin position="27"/>
        <end position="75"/>
    </location>
</feature>
<feature type="region of interest" description="Disordered" evidence="1">
    <location>
        <begin position="818"/>
        <end position="927"/>
    </location>
</feature>
<dbReference type="PANTHER" id="PTHR46689:SF1">
    <property type="entry name" value="PHOD-LIKE PHOSPHATASE DOMAIN-CONTAINING PROTEIN"/>
    <property type="match status" value="1"/>
</dbReference>
<feature type="compositionally biased region" description="Gly residues" evidence="1">
    <location>
        <begin position="726"/>
        <end position="743"/>
    </location>
</feature>
<feature type="compositionally biased region" description="Basic and acidic residues" evidence="1">
    <location>
        <begin position="891"/>
        <end position="902"/>
    </location>
</feature>
<dbReference type="PANTHER" id="PTHR46689">
    <property type="entry name" value="MEMBRANE PROTEIN, PUTATIVE-RELATED"/>
    <property type="match status" value="1"/>
</dbReference>
<dbReference type="CDD" id="cd07389">
    <property type="entry name" value="MPP_PhoD"/>
    <property type="match status" value="1"/>
</dbReference>
<evidence type="ECO:0000313" key="4">
    <source>
        <dbReference type="Proteomes" id="UP000799766"/>
    </source>
</evidence>
<dbReference type="Pfam" id="PF19050">
    <property type="entry name" value="PhoD_2"/>
    <property type="match status" value="2"/>
</dbReference>
<feature type="domain" description="PhoD-like phosphatase" evidence="2">
    <location>
        <begin position="194"/>
        <end position="449"/>
    </location>
</feature>
<dbReference type="EMBL" id="MU001674">
    <property type="protein sequence ID" value="KAF2459789.1"/>
    <property type="molecule type" value="Genomic_DNA"/>
</dbReference>
<dbReference type="OrthoDB" id="9999821at2759"/>
<dbReference type="InterPro" id="IPR018946">
    <property type="entry name" value="PhoD-like_MPP"/>
</dbReference>
<dbReference type="Gene3D" id="3.60.21.70">
    <property type="entry name" value="PhoD-like phosphatase"/>
    <property type="match status" value="1"/>
</dbReference>
<evidence type="ECO:0000256" key="1">
    <source>
        <dbReference type="SAM" id="MobiDB-lite"/>
    </source>
</evidence>
<dbReference type="InterPro" id="IPR043904">
    <property type="entry name" value="PhoD_2-like"/>
</dbReference>
<dbReference type="SUPFAM" id="SSF56300">
    <property type="entry name" value="Metallo-dependent phosphatases"/>
    <property type="match status" value="1"/>
</dbReference>
<feature type="compositionally biased region" description="Pro residues" evidence="1">
    <location>
        <begin position="707"/>
        <end position="716"/>
    </location>
</feature>
<evidence type="ECO:0000313" key="3">
    <source>
        <dbReference type="EMBL" id="KAF2459789.1"/>
    </source>
</evidence>
<dbReference type="InterPro" id="IPR029052">
    <property type="entry name" value="Metallo-depent_PP-like"/>
</dbReference>
<reference evidence="3" key="1">
    <citation type="journal article" date="2020" name="Stud. Mycol.">
        <title>101 Dothideomycetes genomes: a test case for predicting lifestyles and emergence of pathogens.</title>
        <authorList>
            <person name="Haridas S."/>
            <person name="Albert R."/>
            <person name="Binder M."/>
            <person name="Bloem J."/>
            <person name="Labutti K."/>
            <person name="Salamov A."/>
            <person name="Andreopoulos B."/>
            <person name="Baker S."/>
            <person name="Barry K."/>
            <person name="Bills G."/>
            <person name="Bluhm B."/>
            <person name="Cannon C."/>
            <person name="Castanera R."/>
            <person name="Culley D."/>
            <person name="Daum C."/>
            <person name="Ezra D."/>
            <person name="Gonzalez J."/>
            <person name="Henrissat B."/>
            <person name="Kuo A."/>
            <person name="Liang C."/>
            <person name="Lipzen A."/>
            <person name="Lutzoni F."/>
            <person name="Magnuson J."/>
            <person name="Mondo S."/>
            <person name="Nolan M."/>
            <person name="Ohm R."/>
            <person name="Pangilinan J."/>
            <person name="Park H.-J."/>
            <person name="Ramirez L."/>
            <person name="Alfaro M."/>
            <person name="Sun H."/>
            <person name="Tritt A."/>
            <person name="Yoshinaga Y."/>
            <person name="Zwiers L.-H."/>
            <person name="Turgeon B."/>
            <person name="Goodwin S."/>
            <person name="Spatafora J."/>
            <person name="Crous P."/>
            <person name="Grigoriev I."/>
        </authorList>
    </citation>
    <scope>NUCLEOTIDE SEQUENCE</scope>
    <source>
        <strain evidence="3">ATCC 16933</strain>
    </source>
</reference>
<feature type="compositionally biased region" description="Low complexity" evidence="1">
    <location>
        <begin position="836"/>
        <end position="855"/>
    </location>
</feature>
<feature type="compositionally biased region" description="Low complexity" evidence="1">
    <location>
        <begin position="629"/>
        <end position="669"/>
    </location>
</feature>
<keyword evidence="4" id="KW-1185">Reference proteome</keyword>
<sequence length="927" mass="101723">MVVTLDGKSSYQTPPTLRLFAQPMDLLPPPPAKIGGAGGGGSGGGGGGGGGDSKNGELRPEWVDPLAGQPTVGRDGRTVFVRPVDMLEPGMDLSGEEDPEAVDGLFETTRSAPVTGGSSTGSAAGRPAPSRVRRRDGERLGKYREVRGARLHAERGVTFWRFGLEVELTAAQARIAYRINRGPAVGFWVPARGQSMHVMFHSCNGFSLSVDPDQFCGPDPLWRDVLGTHQTRPFHVMVGGGDQIYMDAATKYTKDFRRWCENKSWKDKMDEPFSAEMQDELEEFYLERYAMWFSQGLFGMANGQIPMVNIWDDHDILDGFGSYPDNVMSCPVFTGVGAVAFKYYMLFQHQSLPTEGERDEPSWLLGAHRGPYIDELSRSVFMSFGGGVKFLGLDCRTERMHDEVLSQETYDRVFDRCRREVVKGETRHLIVLLGVPIAYPRLNFLENVLTSRIMDPIKALGRSGALGGFVNKFDGGVEILDDLNDHWTARHHKHERNWLIQELQELAADKSVRVTILSGDVHLAAVGQFYTNRALGVAKDRDHRYMPNIISSAIVNSPPPDMMADLINKRNKVHHLDDETDEDMIALFDQDVDGKKRNNTHLLPRRNWCAIREYIPGATPPPYSRSRSRSPSPYEAARPRRPSNSSRRPSITRSLSFGRRGSFSGMRPGNILRRLSRGGGGGGGDRRAEGPPVSYYNRDAAGHQQHQPPPPPPPGPFQRRPTISGTPGGGGGRKYFGGGGGDGAPSAAAARAPYVDLEHGLDVALNVEQDASDPTGITKPYRLLVPALRYDGPRDANPVARRSRGRWGGLLGRMRRRGLLDGKRDDEGEDGGGEAAGSESPSESEAETPAAAPRAGWRRGAEPSGAKPSRRDGRAGGYGEEAPPPPRAPPRRSERYGARAYEDESVGSATPPLPPLEKKRPGWMIWK</sequence>